<organism evidence="3 4">
    <name type="scientific">Ectocarpus siliculosus</name>
    <name type="common">Brown alga</name>
    <name type="synonym">Conferva siliculosa</name>
    <dbReference type="NCBI Taxonomy" id="2880"/>
    <lineage>
        <taxon>Eukaryota</taxon>
        <taxon>Sar</taxon>
        <taxon>Stramenopiles</taxon>
        <taxon>Ochrophyta</taxon>
        <taxon>PX clade</taxon>
        <taxon>Phaeophyceae</taxon>
        <taxon>Ectocarpales</taxon>
        <taxon>Ectocarpaceae</taxon>
        <taxon>Ectocarpus</taxon>
    </lineage>
</organism>
<reference evidence="3 4" key="1">
    <citation type="journal article" date="2010" name="Nature">
        <title>The Ectocarpus genome and the independent evolution of multicellularity in brown algae.</title>
        <authorList>
            <person name="Cock J.M."/>
            <person name="Sterck L."/>
            <person name="Rouze P."/>
            <person name="Scornet D."/>
            <person name="Allen A.E."/>
            <person name="Amoutzias G."/>
            <person name="Anthouard V."/>
            <person name="Artiguenave F."/>
            <person name="Aury J.M."/>
            <person name="Badger J.H."/>
            <person name="Beszteri B."/>
            <person name="Billiau K."/>
            <person name="Bonnet E."/>
            <person name="Bothwell J.H."/>
            <person name="Bowler C."/>
            <person name="Boyen C."/>
            <person name="Brownlee C."/>
            <person name="Carrano C.J."/>
            <person name="Charrier B."/>
            <person name="Cho G.Y."/>
            <person name="Coelho S.M."/>
            <person name="Collen J."/>
            <person name="Corre E."/>
            <person name="Da Silva C."/>
            <person name="Delage L."/>
            <person name="Delaroque N."/>
            <person name="Dittami S.M."/>
            <person name="Doulbeau S."/>
            <person name="Elias M."/>
            <person name="Farnham G."/>
            <person name="Gachon C.M."/>
            <person name="Gschloessl B."/>
            <person name="Heesch S."/>
            <person name="Jabbari K."/>
            <person name="Jubin C."/>
            <person name="Kawai H."/>
            <person name="Kimura K."/>
            <person name="Kloareg B."/>
            <person name="Kupper F.C."/>
            <person name="Lang D."/>
            <person name="Le Bail A."/>
            <person name="Leblanc C."/>
            <person name="Lerouge P."/>
            <person name="Lohr M."/>
            <person name="Lopez P.J."/>
            <person name="Martens C."/>
            <person name="Maumus F."/>
            <person name="Michel G."/>
            <person name="Miranda-Saavedra D."/>
            <person name="Morales J."/>
            <person name="Moreau H."/>
            <person name="Motomura T."/>
            <person name="Nagasato C."/>
            <person name="Napoli C.A."/>
            <person name="Nelson D.R."/>
            <person name="Nyvall-Collen P."/>
            <person name="Peters A.F."/>
            <person name="Pommier C."/>
            <person name="Potin P."/>
            <person name="Poulain J."/>
            <person name="Quesneville H."/>
            <person name="Read B."/>
            <person name="Rensing S.A."/>
            <person name="Ritter A."/>
            <person name="Rousvoal S."/>
            <person name="Samanta M."/>
            <person name="Samson G."/>
            <person name="Schroeder D.C."/>
            <person name="Segurens B."/>
            <person name="Strittmatter M."/>
            <person name="Tonon T."/>
            <person name="Tregear J.W."/>
            <person name="Valentin K."/>
            <person name="von Dassow P."/>
            <person name="Yamagishi T."/>
            <person name="Van de Peer Y."/>
            <person name="Wincker P."/>
        </authorList>
    </citation>
    <scope>NUCLEOTIDE SEQUENCE [LARGE SCALE GENOMIC DNA]</scope>
    <source>
        <strain evidence="4">Ec32 / CCAP1310/4</strain>
    </source>
</reference>
<evidence type="ECO:0000313" key="4">
    <source>
        <dbReference type="Proteomes" id="UP000002630"/>
    </source>
</evidence>
<name>D8LNU1_ECTSI</name>
<dbReference type="PANTHER" id="PTHR28069">
    <property type="entry name" value="GH20023P"/>
    <property type="match status" value="1"/>
</dbReference>
<protein>
    <recommendedName>
        <fullName evidence="2">Mitochondrial splicing suppressor 51-like C-terminal domain-containing protein</fullName>
    </recommendedName>
</protein>
<sequence length="402" mass="41798">MAPAGILLRRGSGCCCSSAARSVVSSMRAYSTLELPEARKQGEENKAWAKTPGARQVLDQPPFEGEDGDIGAARASACMLESLEGYLQARRWPYREEPARRFLSHLLTYPLTLAAGLREARIKQQPEYTNSDGRRNKLAVVCLGARAESTMPPAYWREALFALPDVSRLSLHLIGPELGLPPGVVAAARPGTAACDGAGTIGPISTAVISVGARTADIAWTRAMVGSSAGGCVTGAEQKPEAAAGSAVGSGRGAATEPGGAGAVEAAEEAVEAADAFVLFNPGLGHPHLRQGWDGALKRLLATGKPIVVSCHSPKDLDRDTRLLREAGAEPCCPPSAANASAGEGNGNRGNGLGAKENPFRSLMASEDPLSVPGDEDLVWCNWGMMVVRGAGDARTKGRVAL</sequence>
<accession>D8LNU1</accession>
<dbReference type="Proteomes" id="UP000002630">
    <property type="component" value="Unassembled WGS sequence"/>
</dbReference>
<dbReference type="AlphaFoldDB" id="D8LNU1"/>
<dbReference type="InParanoid" id="D8LNU1"/>
<feature type="domain" description="Mitochondrial splicing suppressor 51-like C-terminal" evidence="2">
    <location>
        <begin position="110"/>
        <end position="183"/>
    </location>
</feature>
<proteinExistence type="predicted"/>
<evidence type="ECO:0000259" key="2">
    <source>
        <dbReference type="Pfam" id="PF20179"/>
    </source>
</evidence>
<keyword evidence="4" id="KW-1185">Reference proteome</keyword>
<dbReference type="Pfam" id="PF20179">
    <property type="entry name" value="MSS51_C"/>
    <property type="match status" value="2"/>
</dbReference>
<feature type="compositionally biased region" description="Low complexity" evidence="1">
    <location>
        <begin position="331"/>
        <end position="343"/>
    </location>
</feature>
<feature type="domain" description="Mitochondrial splicing suppressor 51-like C-terminal" evidence="2">
    <location>
        <begin position="273"/>
        <end position="368"/>
    </location>
</feature>
<dbReference type="PANTHER" id="PTHR28069:SF1">
    <property type="entry name" value="PROTEIN MSS51, MITOCHONDRIAL"/>
    <property type="match status" value="1"/>
</dbReference>
<dbReference type="InterPro" id="IPR046824">
    <property type="entry name" value="Mss51-like_C"/>
</dbReference>
<feature type="compositionally biased region" description="Gly residues" evidence="1">
    <location>
        <begin position="344"/>
        <end position="353"/>
    </location>
</feature>
<feature type="region of interest" description="Disordered" evidence="1">
    <location>
        <begin position="331"/>
        <end position="355"/>
    </location>
</feature>
<evidence type="ECO:0000313" key="3">
    <source>
        <dbReference type="EMBL" id="CBN78301.1"/>
    </source>
</evidence>
<dbReference type="EMBL" id="FN649760">
    <property type="protein sequence ID" value="CBN78301.1"/>
    <property type="molecule type" value="Genomic_DNA"/>
</dbReference>
<evidence type="ECO:0000256" key="1">
    <source>
        <dbReference type="SAM" id="MobiDB-lite"/>
    </source>
</evidence>
<dbReference type="OrthoDB" id="5282002at2759"/>
<gene>
    <name evidence="3" type="ORF">Esi_0005_0202</name>
</gene>